<dbReference type="CDD" id="cd00519">
    <property type="entry name" value="Lipase_3"/>
    <property type="match status" value="1"/>
</dbReference>
<reference evidence="5 6" key="1">
    <citation type="submission" date="2024-01" db="EMBL/GenBank/DDBJ databases">
        <title>The genomes of 5 underutilized Papilionoideae crops provide insights into root nodulation and disease resistanc.</title>
        <authorList>
            <person name="Jiang F."/>
        </authorList>
    </citation>
    <scope>NUCLEOTIDE SEQUENCE [LARGE SCALE GENOMIC DNA]</scope>
    <source>
        <strain evidence="5">LVBAO_FW01</strain>
        <tissue evidence="5">Leaves</tissue>
    </source>
</reference>
<dbReference type="EMBL" id="JAYMYQ010000011">
    <property type="protein sequence ID" value="KAK7305692.1"/>
    <property type="molecule type" value="Genomic_DNA"/>
</dbReference>
<feature type="compositionally biased region" description="Basic and acidic residues" evidence="2">
    <location>
        <begin position="427"/>
        <end position="450"/>
    </location>
</feature>
<accession>A0AAN9JXE6</accession>
<dbReference type="PANTHER" id="PTHR46398">
    <property type="entry name" value="ALPHA/BETA-HYDROLASES SUPERFAMILY PROTEIN"/>
    <property type="match status" value="1"/>
</dbReference>
<comment type="caution">
    <text evidence="5">The sequence shown here is derived from an EMBL/GenBank/DDBJ whole genome shotgun (WGS) entry which is preliminary data.</text>
</comment>
<evidence type="ECO:0000313" key="5">
    <source>
        <dbReference type="EMBL" id="KAK7305692.1"/>
    </source>
</evidence>
<dbReference type="PANTHER" id="PTHR46398:SF7">
    <property type="entry name" value="ALPHA_BETA-HYDROLASES SUPERFAMILY PROTEIN"/>
    <property type="match status" value="1"/>
</dbReference>
<name>A0AAN9JXE6_CANGL</name>
<keyword evidence="6" id="KW-1185">Reference proteome</keyword>
<dbReference type="Pfam" id="PF01764">
    <property type="entry name" value="Lipase_3"/>
    <property type="match status" value="1"/>
</dbReference>
<evidence type="ECO:0000259" key="4">
    <source>
        <dbReference type="Pfam" id="PF03893"/>
    </source>
</evidence>
<dbReference type="SUPFAM" id="SSF53474">
    <property type="entry name" value="alpha/beta-Hydrolases"/>
    <property type="match status" value="1"/>
</dbReference>
<feature type="domain" description="Mono-/di-acylglycerol lipase N-terminal" evidence="4">
    <location>
        <begin position="7"/>
        <end position="71"/>
    </location>
</feature>
<keyword evidence="1" id="KW-0378">Hydrolase</keyword>
<dbReference type="Gene3D" id="3.40.50.1820">
    <property type="entry name" value="alpha/beta hydrolase"/>
    <property type="match status" value="1"/>
</dbReference>
<feature type="domain" description="Fungal lipase-type" evidence="3">
    <location>
        <begin position="107"/>
        <end position="243"/>
    </location>
</feature>
<evidence type="ECO:0000256" key="2">
    <source>
        <dbReference type="SAM" id="MobiDB-lite"/>
    </source>
</evidence>
<gene>
    <name evidence="5" type="ORF">VNO77_43602</name>
</gene>
<evidence type="ECO:0000256" key="1">
    <source>
        <dbReference type="ARBA" id="ARBA00022801"/>
    </source>
</evidence>
<dbReference type="GO" id="GO:0016042">
    <property type="term" value="P:lipid catabolic process"/>
    <property type="evidence" value="ECO:0007669"/>
    <property type="project" value="InterPro"/>
</dbReference>
<dbReference type="Pfam" id="PF03893">
    <property type="entry name" value="Lipase3_N"/>
    <property type="match status" value="1"/>
</dbReference>
<dbReference type="GO" id="GO:0016787">
    <property type="term" value="F:hydrolase activity"/>
    <property type="evidence" value="ECO:0007669"/>
    <property type="project" value="UniProtKB-KW"/>
</dbReference>
<sequence>MSVSCGVECVFVLGCVRWLWKRCTYIGSYDSATWPAATRDEFEPVPRVCRLILAIYEPDLRNPQYYKPATGYQLNPDWVIKRVSHEETQGHAPPYIIYADHEHREIVMAVRGLNLAKESDYQLLLDNRLGKQMFDGGYVHHGLLKSAVWLLNQESETLKRLWEENGSDYGMVFAGHSLGSGVVSLLTILVVNHRDRLGGIPKEKIRCYAIAPARCMSLNLAVKYANVIHSIVLQDDFLPRTPTPLEDIFKSIFCLPCLLFLVCLRDTFIPEGRKLRDPRRLYAPGRMYHIVERKFCRCGRFPPEVRTAIPVDGRFEHIVLSCNATSDHGIIWIEREAEKALQTMKDRSSETVTVPPTAQKIQRLKTIEKEHKDALERAVSLNVPHAVDTEEGEMSENNEGEASSSESKEASSTQSKSSGGRPNWNEVVEKLLKKNDTVDLHPKRDSNVPQ</sequence>
<dbReference type="InterPro" id="IPR002921">
    <property type="entry name" value="Fungal_lipase-type"/>
</dbReference>
<protein>
    <submittedName>
        <fullName evidence="5">Uncharacterized protein</fullName>
    </submittedName>
</protein>
<evidence type="ECO:0000259" key="3">
    <source>
        <dbReference type="Pfam" id="PF01764"/>
    </source>
</evidence>
<evidence type="ECO:0000313" key="6">
    <source>
        <dbReference type="Proteomes" id="UP001367508"/>
    </source>
</evidence>
<feature type="region of interest" description="Disordered" evidence="2">
    <location>
        <begin position="376"/>
        <end position="450"/>
    </location>
</feature>
<feature type="compositionally biased region" description="Acidic residues" evidence="2">
    <location>
        <begin position="389"/>
        <end position="399"/>
    </location>
</feature>
<organism evidence="5 6">
    <name type="scientific">Canavalia gladiata</name>
    <name type="common">Sword bean</name>
    <name type="synonym">Dolichos gladiatus</name>
    <dbReference type="NCBI Taxonomy" id="3824"/>
    <lineage>
        <taxon>Eukaryota</taxon>
        <taxon>Viridiplantae</taxon>
        <taxon>Streptophyta</taxon>
        <taxon>Embryophyta</taxon>
        <taxon>Tracheophyta</taxon>
        <taxon>Spermatophyta</taxon>
        <taxon>Magnoliopsida</taxon>
        <taxon>eudicotyledons</taxon>
        <taxon>Gunneridae</taxon>
        <taxon>Pentapetalae</taxon>
        <taxon>rosids</taxon>
        <taxon>fabids</taxon>
        <taxon>Fabales</taxon>
        <taxon>Fabaceae</taxon>
        <taxon>Papilionoideae</taxon>
        <taxon>50 kb inversion clade</taxon>
        <taxon>NPAAA clade</taxon>
        <taxon>indigoferoid/millettioid clade</taxon>
        <taxon>Phaseoleae</taxon>
        <taxon>Canavalia</taxon>
    </lineage>
</organism>
<dbReference type="Proteomes" id="UP001367508">
    <property type="component" value="Unassembled WGS sequence"/>
</dbReference>
<dbReference type="InterPro" id="IPR005592">
    <property type="entry name" value="Mono/diacylglycerol_lipase_N"/>
</dbReference>
<feature type="compositionally biased region" description="Low complexity" evidence="2">
    <location>
        <begin position="400"/>
        <end position="418"/>
    </location>
</feature>
<dbReference type="AlphaFoldDB" id="A0AAN9JXE6"/>
<proteinExistence type="predicted"/>
<dbReference type="InterPro" id="IPR029058">
    <property type="entry name" value="AB_hydrolase_fold"/>
</dbReference>